<comment type="similarity">
    <text evidence="9">Belongs to the monovalent cation:proton antiporter 2 (CPA2) transporter (TC 2.A.37) family. CHX (TC 2.A.37.4) subfamily.</text>
</comment>
<evidence type="ECO:0000259" key="13">
    <source>
        <dbReference type="Pfam" id="PF23256"/>
    </source>
</evidence>
<keyword evidence="6 10" id="KW-1133">Transmembrane helix</keyword>
<dbReference type="EMBL" id="QGKY02001250">
    <property type="protein sequence ID" value="KAF2561855.1"/>
    <property type="molecule type" value="Genomic_DNA"/>
</dbReference>
<gene>
    <name evidence="14" type="ORF">F2Q70_00014644</name>
</gene>
<feature type="transmembrane region" description="Helical" evidence="10">
    <location>
        <begin position="242"/>
        <end position="262"/>
    </location>
</feature>
<feature type="transmembrane region" description="Helical" evidence="10">
    <location>
        <begin position="97"/>
        <end position="119"/>
    </location>
</feature>
<dbReference type="GO" id="GO:0006885">
    <property type="term" value="P:regulation of pH"/>
    <property type="evidence" value="ECO:0007669"/>
    <property type="project" value="TreeGrafter"/>
</dbReference>
<comment type="subcellular location">
    <subcellularLocation>
        <location evidence="1">Membrane</location>
        <topology evidence="1">Multi-pass membrane protein</topology>
    </subcellularLocation>
</comment>
<proteinExistence type="inferred from homology"/>
<dbReference type="InterPro" id="IPR050794">
    <property type="entry name" value="CPA2_transporter"/>
</dbReference>
<dbReference type="InterPro" id="IPR006153">
    <property type="entry name" value="Cation/H_exchanger_TM"/>
</dbReference>
<keyword evidence="8 10" id="KW-0472">Membrane</keyword>
<dbReference type="Pfam" id="PF03357">
    <property type="entry name" value="Snf7"/>
    <property type="match status" value="1"/>
</dbReference>
<evidence type="ECO:0000259" key="12">
    <source>
        <dbReference type="Pfam" id="PF00999"/>
    </source>
</evidence>
<dbReference type="InterPro" id="IPR057291">
    <property type="entry name" value="CHX17_2nd"/>
</dbReference>
<keyword evidence="11" id="KW-0732">Signal</keyword>
<feature type="domain" description="Cation/H+ exchanger transmembrane" evidence="12">
    <location>
        <begin position="5"/>
        <end position="292"/>
    </location>
</feature>
<dbReference type="PANTHER" id="PTHR32468:SF118">
    <property type="entry name" value="CATION_H(+) ANTIPORTER 3"/>
    <property type="match status" value="1"/>
</dbReference>
<dbReference type="GO" id="GO:0006813">
    <property type="term" value="P:potassium ion transport"/>
    <property type="evidence" value="ECO:0007669"/>
    <property type="project" value="UniProtKB-KW"/>
</dbReference>
<evidence type="ECO:0008006" key="15">
    <source>
        <dbReference type="Google" id="ProtNLM"/>
    </source>
</evidence>
<evidence type="ECO:0000256" key="1">
    <source>
        <dbReference type="ARBA" id="ARBA00004141"/>
    </source>
</evidence>
<name>A0A8S9HUA2_BRACR</name>
<evidence type="ECO:0000256" key="3">
    <source>
        <dbReference type="ARBA" id="ARBA00022538"/>
    </source>
</evidence>
<evidence type="ECO:0000256" key="5">
    <source>
        <dbReference type="ARBA" id="ARBA00022958"/>
    </source>
</evidence>
<feature type="signal peptide" evidence="11">
    <location>
        <begin position="1"/>
        <end position="15"/>
    </location>
</feature>
<evidence type="ECO:0000256" key="2">
    <source>
        <dbReference type="ARBA" id="ARBA00022448"/>
    </source>
</evidence>
<evidence type="ECO:0000256" key="9">
    <source>
        <dbReference type="ARBA" id="ARBA00038341"/>
    </source>
</evidence>
<dbReference type="Gene3D" id="6.10.140.1230">
    <property type="match status" value="1"/>
</dbReference>
<keyword evidence="3" id="KW-0633">Potassium transport</keyword>
<dbReference type="GO" id="GO:0007034">
    <property type="term" value="P:vacuolar transport"/>
    <property type="evidence" value="ECO:0007669"/>
    <property type="project" value="InterPro"/>
</dbReference>
<dbReference type="GO" id="GO:0015297">
    <property type="term" value="F:antiporter activity"/>
    <property type="evidence" value="ECO:0007669"/>
    <property type="project" value="InterPro"/>
</dbReference>
<accession>A0A8S9HUA2</accession>
<organism evidence="14">
    <name type="scientific">Brassica cretica</name>
    <name type="common">Mustard</name>
    <dbReference type="NCBI Taxonomy" id="69181"/>
    <lineage>
        <taxon>Eukaryota</taxon>
        <taxon>Viridiplantae</taxon>
        <taxon>Streptophyta</taxon>
        <taxon>Embryophyta</taxon>
        <taxon>Tracheophyta</taxon>
        <taxon>Spermatophyta</taxon>
        <taxon>Magnoliopsida</taxon>
        <taxon>eudicotyledons</taxon>
        <taxon>Gunneridae</taxon>
        <taxon>Pentapetalae</taxon>
        <taxon>rosids</taxon>
        <taxon>malvids</taxon>
        <taxon>Brassicales</taxon>
        <taxon>Brassicaceae</taxon>
        <taxon>Brassiceae</taxon>
        <taxon>Brassica</taxon>
    </lineage>
</organism>
<feature type="transmembrane region" description="Helical" evidence="10">
    <location>
        <begin position="212"/>
        <end position="235"/>
    </location>
</feature>
<feature type="domain" description="Cation/H(+) antiporter central" evidence="13">
    <location>
        <begin position="352"/>
        <end position="478"/>
    </location>
</feature>
<evidence type="ECO:0000256" key="6">
    <source>
        <dbReference type="ARBA" id="ARBA00022989"/>
    </source>
</evidence>
<dbReference type="AlphaFoldDB" id="A0A8S9HUA2"/>
<keyword evidence="4 10" id="KW-0812">Transmembrane</keyword>
<dbReference type="GO" id="GO:1902600">
    <property type="term" value="P:proton transmembrane transport"/>
    <property type="evidence" value="ECO:0007669"/>
    <property type="project" value="InterPro"/>
</dbReference>
<evidence type="ECO:0000256" key="11">
    <source>
        <dbReference type="SAM" id="SignalP"/>
    </source>
</evidence>
<protein>
    <recommendedName>
        <fullName evidence="15">Cation/H+ exchanger domain-containing protein</fullName>
    </recommendedName>
</protein>
<dbReference type="GO" id="GO:0012505">
    <property type="term" value="C:endomembrane system"/>
    <property type="evidence" value="ECO:0007669"/>
    <property type="project" value="TreeGrafter"/>
</dbReference>
<reference evidence="14" key="1">
    <citation type="submission" date="2019-12" db="EMBL/GenBank/DDBJ databases">
        <title>Genome sequencing and annotation of Brassica cretica.</title>
        <authorList>
            <person name="Studholme D.J."/>
            <person name="Sarris P.F."/>
        </authorList>
    </citation>
    <scope>NUCLEOTIDE SEQUENCE</scope>
    <source>
        <strain evidence="14">PFS-102/07</strain>
        <tissue evidence="14">Leaf</tissue>
    </source>
</reference>
<dbReference type="Pfam" id="PF00999">
    <property type="entry name" value="Na_H_Exchanger"/>
    <property type="match status" value="1"/>
</dbReference>
<dbReference type="InterPro" id="IPR038770">
    <property type="entry name" value="Na+/solute_symporter_sf"/>
</dbReference>
<feature type="transmembrane region" description="Helical" evidence="10">
    <location>
        <begin position="131"/>
        <end position="150"/>
    </location>
</feature>
<sequence length="797" mass="88408">MAVLAFLPPLSSLEAVVVYSIQCLSSFPVVGNLLFELRLQNSELGRLAISAAVISDFSTSILSSSLIFMKELKDEQTRLGSMFIGDVIAGNRPLMRAAVAVLFVCVAIYVFRPLMFYIIRKTPSGRPVRPIYLAIIIVMVSGSAILANWCKQSIFMGPFILGLAVPHGPPLGSAIVQKFESAIFGTFLPFFVASSSSEIDIWALLDWNALNGIIYIMVTSFVVKFILTTLPALFYGMPMEDCFAISLIMSFKGIFELGAYALAFQRGSVRPETFTVACLYITLNSAIVPPILRYLYDPSRMYAGYEKRNLQHLKPNSELRILSCIYRTDDISPMINLLEAICPSREAPVAAYVLHLLELVGQANPIFISHKLQNCKTEETSFSNNVVLSFEKFHKDLFGSVFVSTFTAVSMPDTMHGDVCMLALNNTTSLILLPFHQTWSADGSALISDSNMIRNLNQSVLQVAPCSVGIFVYRSSHGRRNINDTVLNMSSYKVCMIFIGGKDDREAVTLATRMSRDPRINLTVVRMTTVDDKVKEISEWDKMLDDEHLREMKSNASVDIFYTEKAILDATETPGVMKSLASEFDMFVVGRGKGRKSVYTDGLEEWSEFKELGVIDIEKEERTVHKAIKEAAKRNDMVSAKALAKEIVSSRRTVNKLYENKAQMNSISMHLGESIAVAGTVGNLSKSTEVMKLVNDLMKAPQMAAIMQEFGKEMTKAGVIEEFVIDAIDNALDSEGMEEEIDEEVDKVLTAIAGETAAELPEAVRKERIKEEAIAEGVDDEEELEEIQLGLLKLDPN</sequence>
<evidence type="ECO:0000256" key="7">
    <source>
        <dbReference type="ARBA" id="ARBA00023065"/>
    </source>
</evidence>
<evidence type="ECO:0000256" key="10">
    <source>
        <dbReference type="SAM" id="Phobius"/>
    </source>
</evidence>
<evidence type="ECO:0000256" key="4">
    <source>
        <dbReference type="ARBA" id="ARBA00022692"/>
    </source>
</evidence>
<dbReference type="PANTHER" id="PTHR32468">
    <property type="entry name" value="CATION/H + ANTIPORTER"/>
    <property type="match status" value="1"/>
</dbReference>
<keyword evidence="2" id="KW-0813">Transport</keyword>
<keyword evidence="5" id="KW-0630">Potassium</keyword>
<dbReference type="GO" id="GO:0016020">
    <property type="term" value="C:membrane"/>
    <property type="evidence" value="ECO:0007669"/>
    <property type="project" value="UniProtKB-SubCell"/>
</dbReference>
<feature type="chain" id="PRO_5035865635" description="Cation/H+ exchanger domain-containing protein" evidence="11">
    <location>
        <begin position="16"/>
        <end position="797"/>
    </location>
</feature>
<feature type="transmembrane region" description="Helical" evidence="10">
    <location>
        <begin position="44"/>
        <end position="68"/>
    </location>
</feature>
<evidence type="ECO:0000313" key="14">
    <source>
        <dbReference type="EMBL" id="KAF2561855.1"/>
    </source>
</evidence>
<evidence type="ECO:0000256" key="8">
    <source>
        <dbReference type="ARBA" id="ARBA00023136"/>
    </source>
</evidence>
<dbReference type="InterPro" id="IPR005024">
    <property type="entry name" value="Snf7_fam"/>
</dbReference>
<dbReference type="Gene3D" id="1.20.1530.20">
    <property type="match status" value="1"/>
</dbReference>
<dbReference type="Pfam" id="PF23256">
    <property type="entry name" value="CHX17_2nd"/>
    <property type="match status" value="1"/>
</dbReference>
<feature type="transmembrane region" description="Helical" evidence="10">
    <location>
        <begin position="171"/>
        <end position="192"/>
    </location>
</feature>
<comment type="caution">
    <text evidence="14">The sequence shown here is derived from an EMBL/GenBank/DDBJ whole genome shotgun (WGS) entry which is preliminary data.</text>
</comment>
<keyword evidence="7" id="KW-0406">Ion transport</keyword>